<dbReference type="Proteomes" id="UP000076078">
    <property type="component" value="Unassembled WGS sequence"/>
</dbReference>
<comment type="similarity">
    <text evidence="1">Belongs to the protein kinase superfamily. ADCK protein kinase family.</text>
</comment>
<comment type="caution">
    <text evidence="3">The sequence shown here is derived from an EMBL/GenBank/DDBJ whole genome shotgun (WGS) entry which is preliminary data.</text>
</comment>
<dbReference type="OMA" id="CWIKFGQ"/>
<dbReference type="PANTHER" id="PTHR45890">
    <property type="entry name" value="AARF DOMAIN CONTAINING KINASE 2 (PREDICTED)"/>
    <property type="match status" value="1"/>
</dbReference>
<feature type="domain" description="ABC1 atypical kinase-like" evidence="2">
    <location>
        <begin position="224"/>
        <end position="440"/>
    </location>
</feature>
<dbReference type="SUPFAM" id="SSF56112">
    <property type="entry name" value="Protein kinase-like (PK-like)"/>
    <property type="match status" value="1"/>
</dbReference>
<dbReference type="CDD" id="cd13971">
    <property type="entry name" value="ADCK2-like"/>
    <property type="match status" value="1"/>
</dbReference>
<name>A0A152A5N0_TIELA</name>
<dbReference type="InterPro" id="IPR004147">
    <property type="entry name" value="ABC1_dom"/>
</dbReference>
<dbReference type="GO" id="GO:0005739">
    <property type="term" value="C:mitochondrion"/>
    <property type="evidence" value="ECO:0007669"/>
    <property type="project" value="TreeGrafter"/>
</dbReference>
<accession>A0A152A5N0</accession>
<dbReference type="STRING" id="361077.A0A152A5N0"/>
<dbReference type="Pfam" id="PF03109">
    <property type="entry name" value="ABC1"/>
    <property type="match status" value="1"/>
</dbReference>
<keyword evidence="4" id="KW-1185">Reference proteome</keyword>
<evidence type="ECO:0000256" key="1">
    <source>
        <dbReference type="ARBA" id="ARBA00009670"/>
    </source>
</evidence>
<sequence>MLNRLRSLNYTKLSINIISKFKNSSNIVVNSNKRFHSNCLNTFSYDYKQQRKEDKREYSDTRFKNEYFQRSQYDKSHLLYGFTSLFVYSASRGIDDKLDQNEQQKPGQYYYQPLQTLNISDTENTKHPVIYLNPREAMKEITNNPDYEIDNAVTVARIIELSIYFLPSLLTLPCAFIPGLEDLWWRMMLGTIQFSGPCWIKFGQWISTRPDLFPQLLCEKFSQLHSRCPSHSFQITKDCILKSFDIKDLDELFLYFEEEPIASGAIAQVHKAVNKNGQVVVVKVLHPNVKENIENDMTIIYSVLWELNKIPNMKWLSLPESIIEFGKSMTKQVDLTEEAIHLSRFIENFKNNPDIIFPKPILSSQEVLVETYEPGVPIMNYIKSNNNYNPSLARIGLNAYMQMMLIDNFIHADLHPGNVMVRSPQDLSTNDRSLVTSWNFINRNIYSSVEKSQWSKPWFEFDLIKPILTKPPKLVLLDVGLVTQLTKSDNAHFKELFTEVLKGNGKAGAELIIKYSREAQCTEQEMYEFKEKLGHIFNAVQNSKISEVHIGHLMGDVLSLVREYHVKIESNFATLVMGTIILEGLGKQLDPNLSLLKAAIPFLLTRPSEIPGFFSGFFTEFFKYLVTPTLTPTEQEQNINNTLSVQQKEKKESNKNK</sequence>
<organism evidence="3 4">
    <name type="scientific">Tieghemostelium lacteum</name>
    <name type="common">Slime mold</name>
    <name type="synonym">Dictyostelium lacteum</name>
    <dbReference type="NCBI Taxonomy" id="361077"/>
    <lineage>
        <taxon>Eukaryota</taxon>
        <taxon>Amoebozoa</taxon>
        <taxon>Evosea</taxon>
        <taxon>Eumycetozoa</taxon>
        <taxon>Dictyostelia</taxon>
        <taxon>Dictyosteliales</taxon>
        <taxon>Raperosteliaceae</taxon>
        <taxon>Tieghemostelium</taxon>
    </lineage>
</organism>
<evidence type="ECO:0000313" key="3">
    <source>
        <dbReference type="EMBL" id="KYR01542.1"/>
    </source>
</evidence>
<dbReference type="EMBL" id="LODT01000006">
    <property type="protein sequence ID" value="KYR01542.1"/>
    <property type="molecule type" value="Genomic_DNA"/>
</dbReference>
<proteinExistence type="inferred from homology"/>
<dbReference type="AlphaFoldDB" id="A0A152A5N0"/>
<gene>
    <name evidence="3" type="ORF">DLAC_01536</name>
</gene>
<protein>
    <recommendedName>
        <fullName evidence="2">ABC1 atypical kinase-like domain-containing protein</fullName>
    </recommendedName>
</protein>
<evidence type="ECO:0000313" key="4">
    <source>
        <dbReference type="Proteomes" id="UP000076078"/>
    </source>
</evidence>
<dbReference type="FunCoup" id="A0A152A5N0">
    <property type="interactions" value="1"/>
</dbReference>
<dbReference type="PANTHER" id="PTHR45890:SF1">
    <property type="entry name" value="AARF DOMAIN CONTAINING KINASE 2"/>
    <property type="match status" value="1"/>
</dbReference>
<dbReference type="OrthoDB" id="1290869at2759"/>
<dbReference type="InterPro" id="IPR011009">
    <property type="entry name" value="Kinase-like_dom_sf"/>
</dbReference>
<reference evidence="3 4" key="1">
    <citation type="submission" date="2015-12" db="EMBL/GenBank/DDBJ databases">
        <title>Dictyostelia acquired genes for synthesis and detection of signals that induce cell-type specialization by lateral gene transfer from prokaryotes.</title>
        <authorList>
            <person name="Gloeckner G."/>
            <person name="Schaap P."/>
        </authorList>
    </citation>
    <scope>NUCLEOTIDE SEQUENCE [LARGE SCALE GENOMIC DNA]</scope>
    <source>
        <strain evidence="3 4">TK</strain>
    </source>
</reference>
<evidence type="ECO:0000259" key="2">
    <source>
        <dbReference type="Pfam" id="PF03109"/>
    </source>
</evidence>
<dbReference type="InterPro" id="IPR052402">
    <property type="entry name" value="ADCK_kinase"/>
</dbReference>
<dbReference type="InParanoid" id="A0A152A5N0"/>
<dbReference type="InterPro" id="IPR044095">
    <property type="entry name" value="ADCK2_dom"/>
</dbReference>